<dbReference type="EMBL" id="MRCC01000024">
    <property type="protein sequence ID" value="OKH21769.1"/>
    <property type="molecule type" value="Genomic_DNA"/>
</dbReference>
<keyword evidence="6" id="KW-0238">DNA-binding</keyword>
<evidence type="ECO:0000313" key="13">
    <source>
        <dbReference type="Proteomes" id="UP000185984"/>
    </source>
</evidence>
<dbReference type="GO" id="GO:0005524">
    <property type="term" value="F:ATP binding"/>
    <property type="evidence" value="ECO:0007669"/>
    <property type="project" value="UniProtKB-KW"/>
</dbReference>
<gene>
    <name evidence="12" type="ORF">NIES1031_21155</name>
</gene>
<dbReference type="Gene3D" id="3.40.50.300">
    <property type="entry name" value="P-loop containing nucleotide triphosphate hydrolases"/>
    <property type="match status" value="2"/>
</dbReference>
<evidence type="ECO:0000259" key="11">
    <source>
        <dbReference type="PROSITE" id="PS51194"/>
    </source>
</evidence>
<evidence type="ECO:0000256" key="2">
    <source>
        <dbReference type="ARBA" id="ARBA00022741"/>
    </source>
</evidence>
<dbReference type="PROSITE" id="PS51194">
    <property type="entry name" value="HELICASE_CTER"/>
    <property type="match status" value="1"/>
</dbReference>
<dbReference type="InterPro" id="IPR001650">
    <property type="entry name" value="Helicase_C-like"/>
</dbReference>
<evidence type="ECO:0000256" key="5">
    <source>
        <dbReference type="ARBA" id="ARBA00022840"/>
    </source>
</evidence>
<dbReference type="CDD" id="cd17920">
    <property type="entry name" value="DEXHc_RecQ"/>
    <property type="match status" value="1"/>
</dbReference>
<dbReference type="CDD" id="cd18794">
    <property type="entry name" value="SF2_C_RecQ"/>
    <property type="match status" value="1"/>
</dbReference>
<comment type="caution">
    <text evidence="12">The sequence shown here is derived from an EMBL/GenBank/DDBJ whole genome shotgun (WGS) entry which is preliminary data.</text>
</comment>
<dbReference type="GO" id="GO:0030894">
    <property type="term" value="C:replisome"/>
    <property type="evidence" value="ECO:0007669"/>
    <property type="project" value="TreeGrafter"/>
</dbReference>
<comment type="similarity">
    <text evidence="1">Belongs to the helicase family. RecQ subfamily.</text>
</comment>
<dbReference type="OrthoDB" id="9763310at2"/>
<dbReference type="PANTHER" id="PTHR13710:SF105">
    <property type="entry name" value="ATP-DEPENDENT DNA HELICASE Q1"/>
    <property type="match status" value="1"/>
</dbReference>
<keyword evidence="5" id="KW-0067">ATP-binding</keyword>
<keyword evidence="4" id="KW-0347">Helicase</keyword>
<dbReference type="InterPro" id="IPR027417">
    <property type="entry name" value="P-loop_NTPase"/>
</dbReference>
<comment type="catalytic activity">
    <reaction evidence="8">
        <text>Couples ATP hydrolysis with the unwinding of duplex DNA by translocating in the 3'-5' direction.</text>
        <dbReference type="EC" id="5.6.2.4"/>
    </reaction>
</comment>
<dbReference type="GO" id="GO:0009378">
    <property type="term" value="F:four-way junction helicase activity"/>
    <property type="evidence" value="ECO:0007669"/>
    <property type="project" value="TreeGrafter"/>
</dbReference>
<dbReference type="GO" id="GO:0006310">
    <property type="term" value="P:DNA recombination"/>
    <property type="evidence" value="ECO:0007669"/>
    <property type="project" value="InterPro"/>
</dbReference>
<dbReference type="GO" id="GO:0003677">
    <property type="term" value="F:DNA binding"/>
    <property type="evidence" value="ECO:0007669"/>
    <property type="project" value="UniProtKB-KW"/>
</dbReference>
<dbReference type="STRING" id="247279.NIES1031_21155"/>
<dbReference type="Pfam" id="PF00271">
    <property type="entry name" value="Helicase_C"/>
    <property type="match status" value="1"/>
</dbReference>
<sequence length="473" mass="54289">MNELNAIPTNTLRDTLKRIWGYPEFRQPQEEIIRSLLSQQDTLIIMPTGGGKSICFQLPALLQPGLTLVVSPLVALMENQVKELRDRHLAAALLHSELPTYQRKQILQQLEQQQLKLLYLSPETLFSAPVWKRLCQPQLQINSLILDEAHCLVQWGDTFRPAYRRLGTVRPALLQSKPKGTKIAIAAFTATADPTAQATIQQVLQLQQPQVFRQNPYRPNLHLKVQMVWTPRGRKQQLLKFIQTKPQQAGLVYVRTRRDSESLAAWLNQQVYLTAAYHAGLSPEERREIETDWLKGKIPFVICTSAFGMGINKPDVRWVIHFHAPLLLSEYVQEIGRAGRDGKPSIALTLVSEPTGWLNPEDKQRQEFFTQKLRSQYTKAQQLAKKLPKQGKVPRDAESVIALALLHSHGQIEWQDPFHYIIHQTSLRSPRQIYLGHQINEYLNTHSCRWQFLLGAFGFNTEFKCGHCDRCLK</sequence>
<evidence type="ECO:0000259" key="10">
    <source>
        <dbReference type="PROSITE" id="PS51192"/>
    </source>
</evidence>
<dbReference type="PROSITE" id="PS51192">
    <property type="entry name" value="HELICASE_ATP_BIND_1"/>
    <property type="match status" value="1"/>
</dbReference>
<evidence type="ECO:0000313" key="12">
    <source>
        <dbReference type="EMBL" id="OKH21769.1"/>
    </source>
</evidence>
<dbReference type="SMART" id="SM00487">
    <property type="entry name" value="DEXDc"/>
    <property type="match status" value="1"/>
</dbReference>
<dbReference type="GO" id="GO:0043590">
    <property type="term" value="C:bacterial nucleoid"/>
    <property type="evidence" value="ECO:0007669"/>
    <property type="project" value="TreeGrafter"/>
</dbReference>
<dbReference type="InterPro" id="IPR014001">
    <property type="entry name" value="Helicase_ATP-bd"/>
</dbReference>
<dbReference type="AlphaFoldDB" id="A0A1U7HDX4"/>
<evidence type="ECO:0000256" key="8">
    <source>
        <dbReference type="ARBA" id="ARBA00034617"/>
    </source>
</evidence>
<dbReference type="InterPro" id="IPR004589">
    <property type="entry name" value="DNA_helicase_ATP-dep_RecQ"/>
</dbReference>
<dbReference type="SMART" id="SM00490">
    <property type="entry name" value="HELICc"/>
    <property type="match status" value="1"/>
</dbReference>
<evidence type="ECO:0000256" key="9">
    <source>
        <dbReference type="ARBA" id="ARBA00034808"/>
    </source>
</evidence>
<dbReference type="GO" id="GO:0016787">
    <property type="term" value="F:hydrolase activity"/>
    <property type="evidence" value="ECO:0007669"/>
    <property type="project" value="UniProtKB-KW"/>
</dbReference>
<dbReference type="RefSeq" id="WP_073551427.1">
    <property type="nucleotide sequence ID" value="NZ_CAWMVK010000017.1"/>
</dbReference>
<evidence type="ECO:0000256" key="7">
    <source>
        <dbReference type="ARBA" id="ARBA00023235"/>
    </source>
</evidence>
<keyword evidence="2" id="KW-0547">Nucleotide-binding</keyword>
<reference evidence="12 13" key="1">
    <citation type="submission" date="2016-11" db="EMBL/GenBank/DDBJ databases">
        <title>Draft Genome Sequences of Nine Cyanobacterial Strains from Diverse Habitats.</title>
        <authorList>
            <person name="Zhu T."/>
            <person name="Hou S."/>
            <person name="Lu X."/>
            <person name="Hess W.R."/>
        </authorList>
    </citation>
    <scope>NUCLEOTIDE SEQUENCE [LARGE SCALE GENOMIC DNA]</scope>
    <source>
        <strain evidence="12 13">5.2 s.c.1</strain>
    </source>
</reference>
<organism evidence="12 13">
    <name type="scientific">Chroogloeocystis siderophila 5.2 s.c.1</name>
    <dbReference type="NCBI Taxonomy" id="247279"/>
    <lineage>
        <taxon>Bacteria</taxon>
        <taxon>Bacillati</taxon>
        <taxon>Cyanobacteriota</taxon>
        <taxon>Cyanophyceae</taxon>
        <taxon>Oscillatoriophycideae</taxon>
        <taxon>Chroococcales</taxon>
        <taxon>Chroococcaceae</taxon>
        <taxon>Chroogloeocystis</taxon>
    </lineage>
</organism>
<accession>A0A1U7HDX4</accession>
<keyword evidence="7" id="KW-0413">Isomerase</keyword>
<proteinExistence type="inferred from homology"/>
<evidence type="ECO:0000256" key="1">
    <source>
        <dbReference type="ARBA" id="ARBA00005446"/>
    </source>
</evidence>
<feature type="domain" description="Helicase C-terminal" evidence="11">
    <location>
        <begin position="234"/>
        <end position="391"/>
    </location>
</feature>
<protein>
    <recommendedName>
        <fullName evidence="9">DNA 3'-5' helicase</fullName>
        <ecNumber evidence="9">5.6.2.4</ecNumber>
    </recommendedName>
</protein>
<dbReference type="PANTHER" id="PTHR13710">
    <property type="entry name" value="DNA HELICASE RECQ FAMILY MEMBER"/>
    <property type="match status" value="1"/>
</dbReference>
<dbReference type="NCBIfam" id="TIGR00614">
    <property type="entry name" value="recQ_fam"/>
    <property type="match status" value="1"/>
</dbReference>
<dbReference type="SUPFAM" id="SSF52540">
    <property type="entry name" value="P-loop containing nucleoside triphosphate hydrolases"/>
    <property type="match status" value="1"/>
</dbReference>
<evidence type="ECO:0000256" key="6">
    <source>
        <dbReference type="ARBA" id="ARBA00023125"/>
    </source>
</evidence>
<dbReference type="GO" id="GO:0005737">
    <property type="term" value="C:cytoplasm"/>
    <property type="evidence" value="ECO:0007669"/>
    <property type="project" value="TreeGrafter"/>
</dbReference>
<dbReference type="GO" id="GO:0043138">
    <property type="term" value="F:3'-5' DNA helicase activity"/>
    <property type="evidence" value="ECO:0007669"/>
    <property type="project" value="UniProtKB-EC"/>
</dbReference>
<name>A0A1U7HDX4_9CHRO</name>
<keyword evidence="13" id="KW-1185">Reference proteome</keyword>
<keyword evidence="3" id="KW-0378">Hydrolase</keyword>
<dbReference type="Pfam" id="PF00270">
    <property type="entry name" value="DEAD"/>
    <property type="match status" value="1"/>
</dbReference>
<dbReference type="InterPro" id="IPR011545">
    <property type="entry name" value="DEAD/DEAH_box_helicase_dom"/>
</dbReference>
<dbReference type="GO" id="GO:0006281">
    <property type="term" value="P:DNA repair"/>
    <property type="evidence" value="ECO:0007669"/>
    <property type="project" value="TreeGrafter"/>
</dbReference>
<dbReference type="Proteomes" id="UP000185984">
    <property type="component" value="Unassembled WGS sequence"/>
</dbReference>
<feature type="domain" description="Helicase ATP-binding" evidence="10">
    <location>
        <begin position="33"/>
        <end position="210"/>
    </location>
</feature>
<dbReference type="EC" id="5.6.2.4" evidence="9"/>
<evidence type="ECO:0000256" key="3">
    <source>
        <dbReference type="ARBA" id="ARBA00022801"/>
    </source>
</evidence>
<evidence type="ECO:0000256" key="4">
    <source>
        <dbReference type="ARBA" id="ARBA00022806"/>
    </source>
</evidence>